<organism evidence="5 6">
    <name type="scientific">Alloyangia pacifica</name>
    <dbReference type="NCBI Taxonomy" id="311180"/>
    <lineage>
        <taxon>Bacteria</taxon>
        <taxon>Pseudomonadati</taxon>
        <taxon>Pseudomonadota</taxon>
        <taxon>Alphaproteobacteria</taxon>
        <taxon>Rhodobacterales</taxon>
        <taxon>Roseobacteraceae</taxon>
        <taxon>Alloyangia</taxon>
    </lineage>
</organism>
<evidence type="ECO:0000313" key="6">
    <source>
        <dbReference type="Proteomes" id="UP000199392"/>
    </source>
</evidence>
<dbReference type="PANTHER" id="PTHR11103:SF18">
    <property type="entry name" value="SLR1189 PROTEIN"/>
    <property type="match status" value="1"/>
</dbReference>
<comment type="cofactor">
    <cofactor evidence="3">
        <name>Zn(2+)</name>
        <dbReference type="ChEBI" id="CHEBI:29105"/>
    </cofactor>
</comment>
<reference evidence="6" key="1">
    <citation type="submission" date="2016-10" db="EMBL/GenBank/DDBJ databases">
        <authorList>
            <person name="Varghese N."/>
            <person name="Submissions S."/>
        </authorList>
    </citation>
    <scope>NUCLEOTIDE SEQUENCE [LARGE SCALE GENOMIC DNA]</scope>
    <source>
        <strain evidence="6">DSM 26894</strain>
    </source>
</reference>
<evidence type="ECO:0000256" key="3">
    <source>
        <dbReference type="PROSITE-ProRule" id="PRU00333"/>
    </source>
</evidence>
<keyword evidence="2 3" id="KW-0808">Transferase</keyword>
<dbReference type="GO" id="GO:0008168">
    <property type="term" value="F:methyltransferase activity"/>
    <property type="evidence" value="ECO:0007669"/>
    <property type="project" value="UniProtKB-UniRule"/>
</dbReference>
<dbReference type="RefSeq" id="WP_092423470.1">
    <property type="nucleotide sequence ID" value="NZ_FNCL01000004.1"/>
</dbReference>
<feature type="binding site" evidence="3">
    <location>
        <position position="284"/>
    </location>
    <ligand>
        <name>Zn(2+)</name>
        <dbReference type="ChEBI" id="CHEBI:29105"/>
    </ligand>
</feature>
<dbReference type="PROSITE" id="PS50970">
    <property type="entry name" value="HCY"/>
    <property type="match status" value="1"/>
</dbReference>
<evidence type="ECO:0000259" key="4">
    <source>
        <dbReference type="PROSITE" id="PS50970"/>
    </source>
</evidence>
<accession>A0A1I6S3J3</accession>
<keyword evidence="3" id="KW-0862">Zinc</keyword>
<evidence type="ECO:0000313" key="5">
    <source>
        <dbReference type="EMBL" id="SFS71476.1"/>
    </source>
</evidence>
<feature type="domain" description="Hcy-binding" evidence="4">
    <location>
        <begin position="1"/>
        <end position="298"/>
    </location>
</feature>
<dbReference type="SUPFAM" id="SSF82282">
    <property type="entry name" value="Homocysteine S-methyltransferase"/>
    <property type="match status" value="1"/>
</dbReference>
<evidence type="ECO:0000256" key="1">
    <source>
        <dbReference type="ARBA" id="ARBA00022603"/>
    </source>
</evidence>
<feature type="binding site" evidence="3">
    <location>
        <position position="215"/>
    </location>
    <ligand>
        <name>Zn(2+)</name>
        <dbReference type="ChEBI" id="CHEBI:29105"/>
    </ligand>
</feature>
<sequence length="300" mass="31473">MTLTPDRTWIAWTGMETDLIFNHGVDLPHFAAFPMVDETEGRARLRGYAEALIAIGRETGAGIILDTPTWMANPDRAAPVGYAADDLIRVTKEAVALLREMAASHLEVATRISVQIGPQGDGYQPGMAAADSSAAYHGPQIRAAAESGADMVSAYTLGAAGEAIGIARAAEEAGIPALIAFTVETDGRLADGTLLSEAVQRLAGAADPVAIMVNCAHPDHIAEAFDGGEWEAHLAGIVANASRQSHAELDACEELDDGDPQELGIQLAALQRSHPGLRVLGGCCGTDLRHLREIARRVSA</sequence>
<dbReference type="STRING" id="311180.SAMN04488050_10498"/>
<keyword evidence="3" id="KW-0479">Metal-binding</keyword>
<evidence type="ECO:0000256" key="2">
    <source>
        <dbReference type="ARBA" id="ARBA00022679"/>
    </source>
</evidence>
<dbReference type="Gene3D" id="3.20.20.330">
    <property type="entry name" value="Homocysteine-binding-like domain"/>
    <property type="match status" value="1"/>
</dbReference>
<dbReference type="Proteomes" id="UP000199392">
    <property type="component" value="Unassembled WGS sequence"/>
</dbReference>
<dbReference type="InterPro" id="IPR003726">
    <property type="entry name" value="HCY_dom"/>
</dbReference>
<keyword evidence="6" id="KW-1185">Reference proteome</keyword>
<keyword evidence="1 3" id="KW-0489">Methyltransferase</keyword>
<dbReference type="GO" id="GO:0046872">
    <property type="term" value="F:metal ion binding"/>
    <property type="evidence" value="ECO:0007669"/>
    <property type="project" value="UniProtKB-KW"/>
</dbReference>
<gene>
    <name evidence="5" type="ORF">SAMN04488050_10498</name>
</gene>
<feature type="binding site" evidence="3">
    <location>
        <position position="283"/>
    </location>
    <ligand>
        <name>Zn(2+)</name>
        <dbReference type="ChEBI" id="CHEBI:29105"/>
    </ligand>
</feature>
<dbReference type="OrthoDB" id="9803687at2"/>
<proteinExistence type="predicted"/>
<dbReference type="AlphaFoldDB" id="A0A1I6S3J3"/>
<dbReference type="Pfam" id="PF02574">
    <property type="entry name" value="S-methyl_trans"/>
    <property type="match status" value="1"/>
</dbReference>
<dbReference type="GO" id="GO:0032259">
    <property type="term" value="P:methylation"/>
    <property type="evidence" value="ECO:0007669"/>
    <property type="project" value="UniProtKB-KW"/>
</dbReference>
<dbReference type="InterPro" id="IPR036589">
    <property type="entry name" value="HCY_dom_sf"/>
</dbReference>
<protein>
    <submittedName>
        <fullName evidence="5">Homocysteine S-methyltransferase</fullName>
    </submittedName>
</protein>
<dbReference type="PANTHER" id="PTHR11103">
    <property type="entry name" value="SLR1189 PROTEIN"/>
    <property type="match status" value="1"/>
</dbReference>
<dbReference type="EMBL" id="FOZW01000004">
    <property type="protein sequence ID" value="SFS71476.1"/>
    <property type="molecule type" value="Genomic_DNA"/>
</dbReference>
<name>A0A1I6S3J3_9RHOB</name>